<feature type="region of interest" description="Disordered" evidence="3">
    <location>
        <begin position="336"/>
        <end position="458"/>
    </location>
</feature>
<dbReference type="InterPro" id="IPR015915">
    <property type="entry name" value="Kelch-typ_b-propeller"/>
</dbReference>
<keyword evidence="4" id="KW-1133">Transmembrane helix</keyword>
<dbReference type="AlphaFoldDB" id="A0A9P6KA86"/>
<feature type="compositionally biased region" description="Polar residues" evidence="3">
    <location>
        <begin position="383"/>
        <end position="428"/>
    </location>
</feature>
<feature type="chain" id="PRO_5040223521" description="Kelch motif-containing protein" evidence="5">
    <location>
        <begin position="23"/>
        <end position="678"/>
    </location>
</feature>
<dbReference type="Pfam" id="PF24681">
    <property type="entry name" value="Kelch_KLHDC2_KLHL20_DRC7"/>
    <property type="match status" value="1"/>
</dbReference>
<gene>
    <name evidence="6" type="ORF">BGW38_007655</name>
</gene>
<keyword evidence="1" id="KW-0880">Kelch repeat</keyword>
<evidence type="ECO:0000256" key="2">
    <source>
        <dbReference type="ARBA" id="ARBA00022737"/>
    </source>
</evidence>
<feature type="signal peptide" evidence="5">
    <location>
        <begin position="1"/>
        <end position="22"/>
    </location>
</feature>
<evidence type="ECO:0000256" key="3">
    <source>
        <dbReference type="SAM" id="MobiDB-lite"/>
    </source>
</evidence>
<keyword evidence="2" id="KW-0677">Repeat</keyword>
<dbReference type="Gene3D" id="2.120.10.80">
    <property type="entry name" value="Kelch-type beta propeller"/>
    <property type="match status" value="1"/>
</dbReference>
<evidence type="ECO:0000313" key="7">
    <source>
        <dbReference type="Proteomes" id="UP000780801"/>
    </source>
</evidence>
<protein>
    <recommendedName>
        <fullName evidence="8">Kelch motif-containing protein</fullName>
    </recommendedName>
</protein>
<dbReference type="PANTHER" id="PTHR46228:SF2">
    <property type="entry name" value="KELCH REPEAT PROTEIN (AFU_ORTHOLOGUE AFUA_4G14350)"/>
    <property type="match status" value="1"/>
</dbReference>
<feature type="compositionally biased region" description="Low complexity" evidence="3">
    <location>
        <begin position="369"/>
        <end position="382"/>
    </location>
</feature>
<dbReference type="PANTHER" id="PTHR46228">
    <property type="entry name" value="KELCH DOMAIN-CONTAINING PROTEIN"/>
    <property type="match status" value="1"/>
</dbReference>
<keyword evidence="4" id="KW-0472">Membrane</keyword>
<feature type="compositionally biased region" description="Basic and acidic residues" evidence="3">
    <location>
        <begin position="440"/>
        <end position="457"/>
    </location>
</feature>
<feature type="region of interest" description="Disordered" evidence="3">
    <location>
        <begin position="594"/>
        <end position="632"/>
    </location>
</feature>
<keyword evidence="5" id="KW-0732">Signal</keyword>
<reference evidence="6" key="1">
    <citation type="journal article" date="2020" name="Fungal Divers.">
        <title>Resolving the Mortierellaceae phylogeny through synthesis of multi-gene phylogenetics and phylogenomics.</title>
        <authorList>
            <person name="Vandepol N."/>
            <person name="Liber J."/>
            <person name="Desiro A."/>
            <person name="Na H."/>
            <person name="Kennedy M."/>
            <person name="Barry K."/>
            <person name="Grigoriev I.V."/>
            <person name="Miller A.N."/>
            <person name="O'Donnell K."/>
            <person name="Stajich J.E."/>
            <person name="Bonito G."/>
        </authorList>
    </citation>
    <scope>NUCLEOTIDE SEQUENCE</scope>
    <source>
        <strain evidence="6">KOD1015</strain>
    </source>
</reference>
<dbReference type="SUPFAM" id="SSF50965">
    <property type="entry name" value="Galactose oxidase, central domain"/>
    <property type="match status" value="1"/>
</dbReference>
<dbReference type="EMBL" id="JAABOA010005076">
    <property type="protein sequence ID" value="KAF9577257.1"/>
    <property type="molecule type" value="Genomic_DNA"/>
</dbReference>
<dbReference type="Proteomes" id="UP000780801">
    <property type="component" value="Unassembled WGS sequence"/>
</dbReference>
<keyword evidence="4" id="KW-0812">Transmembrane</keyword>
<feature type="transmembrane region" description="Helical" evidence="4">
    <location>
        <begin position="459"/>
        <end position="484"/>
    </location>
</feature>
<name>A0A9P6KA86_9FUNG</name>
<sequence>MIAKKPVVNLAWLSVLVTVVPSFLNAQGYIPHFTWICASAFEEGKAFYIKGGLSTRNREAGQAQMFSIDLSFPWETSSVPYKEIEGSGPDKLTSATLTKDSKKLVFFGETISKEYDIERGTWRDIPAIVDDYYHRAWSRAMNPSTGKIYAIDGYNPYFQDFLPLQMHEYDPSNGAVQTILMTPSFDRPFTDVQALWNPLTDKLAMFVKEAFKPRYEFFRTWDQIIGWSETITKGAPPFDRINGCIEQAYNGTKLILFGGFVPGRYLDDIYIFDIATATWTQGTSAGAGNGRLGAACAVANDLFITWGGRTMEGELSSDPILIYNLKTDAWQTNYTPFRTPDPIESETTTTFPSPTEIITTDLSSTGINTVTPSPTGSTTVSSIENTSLPAPTTVNTATSMPTEQSSLVTPSNESQRPSPSSNARQPSLNDEDMSQPLPEENLREDGHPGGRESEPKSKILGPVVGATLGGIVAIFSTVGLFVLLRRRELQKGSRRKGHSPWSSTENLIQEDLSFSLEPVSISYSVRDIQPCEQESLPISDRRGPQSVAHEWSSQFQMFDLHTLRHPEDTSESRTADASTVHADLLKNACNFQERSSHEGTLPEHHPTISGVTRDPQHPRGYGDCKPMNSQSEESSLSWINTIQADQVASLTVCDSGAMLVGDNAQDPDENNSKADIKT</sequence>
<keyword evidence="7" id="KW-1185">Reference proteome</keyword>
<dbReference type="OrthoDB" id="2401468at2759"/>
<evidence type="ECO:0000256" key="5">
    <source>
        <dbReference type="SAM" id="SignalP"/>
    </source>
</evidence>
<feature type="region of interest" description="Disordered" evidence="3">
    <location>
        <begin position="658"/>
        <end position="678"/>
    </location>
</feature>
<comment type="caution">
    <text evidence="6">The sequence shown here is derived from an EMBL/GenBank/DDBJ whole genome shotgun (WGS) entry which is preliminary data.</text>
</comment>
<evidence type="ECO:0008006" key="8">
    <source>
        <dbReference type="Google" id="ProtNLM"/>
    </source>
</evidence>
<dbReference type="InterPro" id="IPR011043">
    <property type="entry name" value="Gal_Oxase/kelch_b-propeller"/>
</dbReference>
<evidence type="ECO:0000256" key="1">
    <source>
        <dbReference type="ARBA" id="ARBA00022441"/>
    </source>
</evidence>
<evidence type="ECO:0000256" key="4">
    <source>
        <dbReference type="SAM" id="Phobius"/>
    </source>
</evidence>
<feature type="compositionally biased region" description="Low complexity" evidence="3">
    <location>
        <begin position="345"/>
        <end position="360"/>
    </location>
</feature>
<organism evidence="6 7">
    <name type="scientific">Lunasporangiospora selenospora</name>
    <dbReference type="NCBI Taxonomy" id="979761"/>
    <lineage>
        <taxon>Eukaryota</taxon>
        <taxon>Fungi</taxon>
        <taxon>Fungi incertae sedis</taxon>
        <taxon>Mucoromycota</taxon>
        <taxon>Mortierellomycotina</taxon>
        <taxon>Mortierellomycetes</taxon>
        <taxon>Mortierellales</taxon>
        <taxon>Mortierellaceae</taxon>
        <taxon>Lunasporangiospora</taxon>
    </lineage>
</organism>
<accession>A0A9P6KA86</accession>
<evidence type="ECO:0000313" key="6">
    <source>
        <dbReference type="EMBL" id="KAF9577257.1"/>
    </source>
</evidence>
<feature type="compositionally biased region" description="Basic and acidic residues" evidence="3">
    <location>
        <begin position="594"/>
        <end position="606"/>
    </location>
</feature>
<proteinExistence type="predicted"/>